<proteinExistence type="predicted"/>
<organism evidence="1">
    <name type="scientific">Mycobacterium xenopi 4042</name>
    <dbReference type="NCBI Taxonomy" id="1299334"/>
    <lineage>
        <taxon>Bacteria</taxon>
        <taxon>Bacillati</taxon>
        <taxon>Actinomycetota</taxon>
        <taxon>Actinomycetes</taxon>
        <taxon>Mycobacteriales</taxon>
        <taxon>Mycobacteriaceae</taxon>
        <taxon>Mycobacterium</taxon>
    </lineage>
</organism>
<accession>X8ANB8</accession>
<name>X8ANB8_MYCXE</name>
<dbReference type="PATRIC" id="fig|1299334.3.peg.5650"/>
<protein>
    <submittedName>
        <fullName evidence="1">Uncharacterized protein</fullName>
    </submittedName>
</protein>
<comment type="caution">
    <text evidence="1">The sequence shown here is derived from an EMBL/GenBank/DDBJ whole genome shotgun (WGS) entry which is preliminary data.</text>
</comment>
<evidence type="ECO:0000313" key="1">
    <source>
        <dbReference type="EMBL" id="EUA32636.1"/>
    </source>
</evidence>
<sequence>MIGAGSVEGRALSHPDHDRIWSAFVEHGITRSSTSPIRCGSSTIAGIRRPVGRSGARHRSGVPMGATGAGVDRSDLAWCVRPSSATPFRRGGAQLGVGAPVFAAARRRVGLHHQAQRQAGGPAVAAASEYFLEHVRVSSFSYEDPSS</sequence>
<dbReference type="AlphaFoldDB" id="X8ANB8"/>
<gene>
    <name evidence="1" type="ORF">I553_10287</name>
</gene>
<dbReference type="EMBL" id="JAOB01000053">
    <property type="protein sequence ID" value="EUA32636.1"/>
    <property type="molecule type" value="Genomic_DNA"/>
</dbReference>
<reference evidence="1" key="1">
    <citation type="submission" date="2014-01" db="EMBL/GenBank/DDBJ databases">
        <authorList>
            <person name="Brown-Elliot B."/>
            <person name="Wallace R."/>
            <person name="Lenaerts A."/>
            <person name="Ordway D."/>
            <person name="DeGroote M.A."/>
            <person name="Parker T."/>
            <person name="Sizemore C."/>
            <person name="Tallon L.J."/>
            <person name="Sadzewicz L.K."/>
            <person name="Sengamalay N."/>
            <person name="Fraser C.M."/>
            <person name="Hine E."/>
            <person name="Shefchek K.A."/>
            <person name="Das S.P."/>
            <person name="Tettelin H."/>
        </authorList>
    </citation>
    <scope>NUCLEOTIDE SEQUENCE [LARGE SCALE GENOMIC DNA]</scope>
    <source>
        <strain evidence="1">4042</strain>
    </source>
</reference>